<dbReference type="InterPro" id="IPR050532">
    <property type="entry name" value="Globin-like_OT"/>
</dbReference>
<evidence type="ECO:0000256" key="4">
    <source>
        <dbReference type="RuleBase" id="RU000356"/>
    </source>
</evidence>
<evidence type="ECO:0000313" key="7">
    <source>
        <dbReference type="EMBL" id="KAL3874472.1"/>
    </source>
</evidence>
<dbReference type="Pfam" id="PF00042">
    <property type="entry name" value="Globin"/>
    <property type="match status" value="1"/>
</dbReference>
<sequence>MGGLKSKVKRSRSKERKDGKKSNKRAVDLPVSSSAKKTVDPRLPFSNYRQIFNIRNQWKAILRKWEDTAKENLIRFFQTFPRHRESFPKIKGITTEEEMRSNQDFEDAALDIFSVFDKVIEYLEDVDSAIQTIASSGASAGLTEQIIQDMRGPFMETLKITLGSDRFTEATEENFKLLYDFVQSELLKSSNS</sequence>
<evidence type="ECO:0000256" key="2">
    <source>
        <dbReference type="ARBA" id="ARBA00022723"/>
    </source>
</evidence>
<gene>
    <name evidence="7" type="ORF">ACJMK2_037481</name>
</gene>
<dbReference type="InterPro" id="IPR000971">
    <property type="entry name" value="Globin"/>
</dbReference>
<dbReference type="PANTHER" id="PTHR46458:SF5">
    <property type="entry name" value="GLOBIN FAMILY PROFILE DOMAIN-CONTAINING PROTEIN"/>
    <property type="match status" value="1"/>
</dbReference>
<dbReference type="SUPFAM" id="SSF46458">
    <property type="entry name" value="Globin-like"/>
    <property type="match status" value="1"/>
</dbReference>
<dbReference type="PANTHER" id="PTHR46458">
    <property type="entry name" value="BLR2807 PROTEIN"/>
    <property type="match status" value="1"/>
</dbReference>
<evidence type="ECO:0000256" key="1">
    <source>
        <dbReference type="ARBA" id="ARBA00022617"/>
    </source>
</evidence>
<dbReference type="GO" id="GO:0005344">
    <property type="term" value="F:oxygen carrier activity"/>
    <property type="evidence" value="ECO:0007669"/>
    <property type="project" value="UniProtKB-KW"/>
</dbReference>
<name>A0ABD3WKH1_SINWO</name>
<feature type="compositionally biased region" description="Basic residues" evidence="5">
    <location>
        <begin position="1"/>
        <end position="14"/>
    </location>
</feature>
<feature type="domain" description="Globin" evidence="6">
    <location>
        <begin position="44"/>
        <end position="191"/>
    </location>
</feature>
<reference evidence="7 8" key="1">
    <citation type="submission" date="2024-11" db="EMBL/GenBank/DDBJ databases">
        <title>Chromosome-level genome assembly of the freshwater bivalve Anodonta woodiana.</title>
        <authorList>
            <person name="Chen X."/>
        </authorList>
    </citation>
    <scope>NUCLEOTIDE SEQUENCE [LARGE SCALE GENOMIC DNA]</scope>
    <source>
        <strain evidence="7">MN2024</strain>
        <tissue evidence="7">Gills</tissue>
    </source>
</reference>
<dbReference type="GO" id="GO:0046872">
    <property type="term" value="F:metal ion binding"/>
    <property type="evidence" value="ECO:0007669"/>
    <property type="project" value="UniProtKB-KW"/>
</dbReference>
<keyword evidence="2" id="KW-0479">Metal-binding</keyword>
<keyword evidence="1 4" id="KW-0349">Heme</keyword>
<feature type="compositionally biased region" description="Basic and acidic residues" evidence="5">
    <location>
        <begin position="15"/>
        <end position="27"/>
    </location>
</feature>
<keyword evidence="4" id="KW-0561">Oxygen transport</keyword>
<dbReference type="InterPro" id="IPR012292">
    <property type="entry name" value="Globin/Proto"/>
</dbReference>
<dbReference type="EMBL" id="JBJQND010000006">
    <property type="protein sequence ID" value="KAL3874472.1"/>
    <property type="molecule type" value="Genomic_DNA"/>
</dbReference>
<comment type="similarity">
    <text evidence="4">Belongs to the globin family.</text>
</comment>
<dbReference type="InterPro" id="IPR009050">
    <property type="entry name" value="Globin-like_sf"/>
</dbReference>
<evidence type="ECO:0000313" key="8">
    <source>
        <dbReference type="Proteomes" id="UP001634394"/>
    </source>
</evidence>
<comment type="caution">
    <text evidence="7">The sequence shown here is derived from an EMBL/GenBank/DDBJ whole genome shotgun (WGS) entry which is preliminary data.</text>
</comment>
<organism evidence="7 8">
    <name type="scientific">Sinanodonta woodiana</name>
    <name type="common">Chinese pond mussel</name>
    <name type="synonym">Anodonta woodiana</name>
    <dbReference type="NCBI Taxonomy" id="1069815"/>
    <lineage>
        <taxon>Eukaryota</taxon>
        <taxon>Metazoa</taxon>
        <taxon>Spiralia</taxon>
        <taxon>Lophotrochozoa</taxon>
        <taxon>Mollusca</taxon>
        <taxon>Bivalvia</taxon>
        <taxon>Autobranchia</taxon>
        <taxon>Heteroconchia</taxon>
        <taxon>Palaeoheterodonta</taxon>
        <taxon>Unionida</taxon>
        <taxon>Unionoidea</taxon>
        <taxon>Unionidae</taxon>
        <taxon>Unioninae</taxon>
        <taxon>Sinanodonta</taxon>
    </lineage>
</organism>
<evidence type="ECO:0000259" key="6">
    <source>
        <dbReference type="PROSITE" id="PS01033"/>
    </source>
</evidence>
<accession>A0ABD3WKH1</accession>
<evidence type="ECO:0000256" key="3">
    <source>
        <dbReference type="ARBA" id="ARBA00023004"/>
    </source>
</evidence>
<feature type="region of interest" description="Disordered" evidence="5">
    <location>
        <begin position="1"/>
        <end position="37"/>
    </location>
</feature>
<dbReference type="AlphaFoldDB" id="A0ABD3WKH1"/>
<dbReference type="Proteomes" id="UP001634394">
    <property type="component" value="Unassembled WGS sequence"/>
</dbReference>
<dbReference type="Gene3D" id="1.10.490.10">
    <property type="entry name" value="Globins"/>
    <property type="match status" value="1"/>
</dbReference>
<dbReference type="PROSITE" id="PS01033">
    <property type="entry name" value="GLOBIN"/>
    <property type="match status" value="1"/>
</dbReference>
<keyword evidence="8" id="KW-1185">Reference proteome</keyword>
<keyword evidence="3" id="KW-0408">Iron</keyword>
<protein>
    <recommendedName>
        <fullName evidence="6">Globin domain-containing protein</fullName>
    </recommendedName>
</protein>
<proteinExistence type="inferred from homology"/>
<keyword evidence="4" id="KW-0813">Transport</keyword>
<evidence type="ECO:0000256" key="5">
    <source>
        <dbReference type="SAM" id="MobiDB-lite"/>
    </source>
</evidence>